<evidence type="ECO:0000313" key="2">
    <source>
        <dbReference type="Proteomes" id="UP000294933"/>
    </source>
</evidence>
<organism evidence="1 2">
    <name type="scientific">Rickenella mellea</name>
    <dbReference type="NCBI Taxonomy" id="50990"/>
    <lineage>
        <taxon>Eukaryota</taxon>
        <taxon>Fungi</taxon>
        <taxon>Dikarya</taxon>
        <taxon>Basidiomycota</taxon>
        <taxon>Agaricomycotina</taxon>
        <taxon>Agaricomycetes</taxon>
        <taxon>Hymenochaetales</taxon>
        <taxon>Rickenellaceae</taxon>
        <taxon>Rickenella</taxon>
    </lineage>
</organism>
<dbReference type="EMBL" id="ML170160">
    <property type="protein sequence ID" value="TDL27153.1"/>
    <property type="molecule type" value="Genomic_DNA"/>
</dbReference>
<evidence type="ECO:0000313" key="1">
    <source>
        <dbReference type="EMBL" id="TDL27153.1"/>
    </source>
</evidence>
<dbReference type="AlphaFoldDB" id="A0A4Y7QHL7"/>
<dbReference type="VEuPathDB" id="FungiDB:BD410DRAFT_783346"/>
<accession>A0A4Y7QHL7</accession>
<name>A0A4Y7QHL7_9AGAM</name>
<protein>
    <submittedName>
        <fullName evidence="1">Uncharacterized protein</fullName>
    </submittedName>
</protein>
<keyword evidence="2" id="KW-1185">Reference proteome</keyword>
<reference evidence="1 2" key="1">
    <citation type="submission" date="2018-06" db="EMBL/GenBank/DDBJ databases">
        <title>A transcriptomic atlas of mushroom development highlights an independent origin of complex multicellularity.</title>
        <authorList>
            <consortium name="DOE Joint Genome Institute"/>
            <person name="Krizsan K."/>
            <person name="Almasi E."/>
            <person name="Merenyi Z."/>
            <person name="Sahu N."/>
            <person name="Viragh M."/>
            <person name="Koszo T."/>
            <person name="Mondo S."/>
            <person name="Kiss B."/>
            <person name="Balint B."/>
            <person name="Kues U."/>
            <person name="Barry K."/>
            <person name="Hegedus J.C."/>
            <person name="Henrissat B."/>
            <person name="Johnson J."/>
            <person name="Lipzen A."/>
            <person name="Ohm R."/>
            <person name="Nagy I."/>
            <person name="Pangilinan J."/>
            <person name="Yan J."/>
            <person name="Xiong Y."/>
            <person name="Grigoriev I.V."/>
            <person name="Hibbett D.S."/>
            <person name="Nagy L.G."/>
        </authorList>
    </citation>
    <scope>NUCLEOTIDE SEQUENCE [LARGE SCALE GENOMIC DNA]</scope>
    <source>
        <strain evidence="1 2">SZMC22713</strain>
    </source>
</reference>
<dbReference type="Proteomes" id="UP000294933">
    <property type="component" value="Unassembled WGS sequence"/>
</dbReference>
<sequence length="111" mass="12205">MRHLITLDILFEPVDVATTVKRGIIRLPSLEKRTICGIACVVSSLIPAVDAFECDNLQVFHAELSSVVSPPGPEDVENLLISIHGSFPILKQLFLDAPDNSWPSYNFSDSL</sequence>
<proteinExistence type="predicted"/>
<gene>
    <name evidence="1" type="ORF">BD410DRAFT_783346</name>
</gene>